<dbReference type="InterPro" id="IPR051531">
    <property type="entry name" value="N-acetyltransferase"/>
</dbReference>
<dbReference type="SUPFAM" id="SSF55729">
    <property type="entry name" value="Acyl-CoA N-acyltransferases (Nat)"/>
    <property type="match status" value="1"/>
</dbReference>
<dbReference type="GeneID" id="25300233"/>
<gene>
    <name evidence="2" type="ORF">Z517_00743</name>
</gene>
<protein>
    <recommendedName>
        <fullName evidence="1">N-acetyltransferase domain-containing protein</fullName>
    </recommendedName>
</protein>
<dbReference type="EMBL" id="KN846969">
    <property type="protein sequence ID" value="KIW85353.1"/>
    <property type="molecule type" value="Genomic_DNA"/>
</dbReference>
<dbReference type="AlphaFoldDB" id="A0A0D2GWG7"/>
<dbReference type="Proteomes" id="UP000053029">
    <property type="component" value="Unassembled WGS sequence"/>
</dbReference>
<dbReference type="OrthoDB" id="630895at2759"/>
<dbReference type="Gene3D" id="3.40.630.30">
    <property type="match status" value="1"/>
</dbReference>
<dbReference type="VEuPathDB" id="FungiDB:Z517_00743"/>
<evidence type="ECO:0000259" key="1">
    <source>
        <dbReference type="PROSITE" id="PS51186"/>
    </source>
</evidence>
<dbReference type="GO" id="GO:0016747">
    <property type="term" value="F:acyltransferase activity, transferring groups other than amino-acyl groups"/>
    <property type="evidence" value="ECO:0007669"/>
    <property type="project" value="InterPro"/>
</dbReference>
<dbReference type="Pfam" id="PF13302">
    <property type="entry name" value="Acetyltransf_3"/>
    <property type="match status" value="1"/>
</dbReference>
<dbReference type="InterPro" id="IPR000182">
    <property type="entry name" value="GNAT_dom"/>
</dbReference>
<name>A0A0D2GWG7_9EURO</name>
<dbReference type="PROSITE" id="PS51186">
    <property type="entry name" value="GNAT"/>
    <property type="match status" value="1"/>
</dbReference>
<dbReference type="HOGENOM" id="CLU_013985_3_6_1"/>
<dbReference type="PANTHER" id="PTHR43792">
    <property type="entry name" value="GNAT FAMILY, PUTATIVE (AFU_ORTHOLOGUE AFUA_3G00765)-RELATED-RELATED"/>
    <property type="match status" value="1"/>
</dbReference>
<organism evidence="2 3">
    <name type="scientific">Fonsecaea pedrosoi CBS 271.37</name>
    <dbReference type="NCBI Taxonomy" id="1442368"/>
    <lineage>
        <taxon>Eukaryota</taxon>
        <taxon>Fungi</taxon>
        <taxon>Dikarya</taxon>
        <taxon>Ascomycota</taxon>
        <taxon>Pezizomycotina</taxon>
        <taxon>Eurotiomycetes</taxon>
        <taxon>Chaetothyriomycetidae</taxon>
        <taxon>Chaetothyriales</taxon>
        <taxon>Herpotrichiellaceae</taxon>
        <taxon>Fonsecaea</taxon>
    </lineage>
</organism>
<proteinExistence type="predicted"/>
<evidence type="ECO:0000313" key="2">
    <source>
        <dbReference type="EMBL" id="KIW85353.1"/>
    </source>
</evidence>
<feature type="domain" description="N-acetyltransferase" evidence="1">
    <location>
        <begin position="33"/>
        <end position="188"/>
    </location>
</feature>
<reference evidence="2 3" key="1">
    <citation type="submission" date="2015-01" db="EMBL/GenBank/DDBJ databases">
        <title>The Genome Sequence of Fonsecaea pedrosoi CBS 271.37.</title>
        <authorList>
            <consortium name="The Broad Institute Genomics Platform"/>
            <person name="Cuomo C."/>
            <person name="de Hoog S."/>
            <person name="Gorbushina A."/>
            <person name="Stielow B."/>
            <person name="Teixiera M."/>
            <person name="Abouelleil A."/>
            <person name="Chapman S.B."/>
            <person name="Priest M."/>
            <person name="Young S.K."/>
            <person name="Wortman J."/>
            <person name="Nusbaum C."/>
            <person name="Birren B."/>
        </authorList>
    </citation>
    <scope>NUCLEOTIDE SEQUENCE [LARGE SCALE GENOMIC DNA]</scope>
    <source>
        <strain evidence="2 3">CBS 271.37</strain>
    </source>
</reference>
<keyword evidence="3" id="KW-1185">Reference proteome</keyword>
<dbReference type="RefSeq" id="XP_013289161.1">
    <property type="nucleotide sequence ID" value="XM_013433707.1"/>
</dbReference>
<evidence type="ECO:0000313" key="3">
    <source>
        <dbReference type="Proteomes" id="UP000053029"/>
    </source>
</evidence>
<dbReference type="STRING" id="1442368.A0A0D2GWG7"/>
<accession>A0A0D2GWG7</accession>
<dbReference type="InterPro" id="IPR016181">
    <property type="entry name" value="Acyl_CoA_acyltransferase"/>
</dbReference>
<sequence>MTTVLHVGDGKVEISTSRLLLRGARATTSDETALFEAFSDPEVMKYIRLQRGSDPHTCLSSTAKWLSTMLESRQNGVTDFLITLTTSTPAHHPVVVGKIGVWKDQEIGFFLVRHYWGQGIAREALDAVIPYLFGQAGLSEITADVDPRNQSCCGLLRKVGFVVNGFEEKTYKVGETWCDSLYMKLEKETWREKVGLI</sequence>